<evidence type="ECO:0000313" key="2">
    <source>
        <dbReference type="WBParaSite" id="PTRK_0000036500.1"/>
    </source>
</evidence>
<organism evidence="1 2">
    <name type="scientific">Parastrongyloides trichosuri</name>
    <name type="common">Possum-specific nematode worm</name>
    <dbReference type="NCBI Taxonomy" id="131310"/>
    <lineage>
        <taxon>Eukaryota</taxon>
        <taxon>Metazoa</taxon>
        <taxon>Ecdysozoa</taxon>
        <taxon>Nematoda</taxon>
        <taxon>Chromadorea</taxon>
        <taxon>Rhabditida</taxon>
        <taxon>Tylenchina</taxon>
        <taxon>Panagrolaimomorpha</taxon>
        <taxon>Strongyloidoidea</taxon>
        <taxon>Strongyloididae</taxon>
        <taxon>Parastrongyloides</taxon>
    </lineage>
</organism>
<dbReference type="SUPFAM" id="SSF53649">
    <property type="entry name" value="Alkaline phosphatase-like"/>
    <property type="match status" value="1"/>
</dbReference>
<dbReference type="CDD" id="cd16021">
    <property type="entry name" value="ALP_like"/>
    <property type="match status" value="1"/>
</dbReference>
<dbReference type="STRING" id="131310.A0A0N4Z0Y6"/>
<dbReference type="AlphaFoldDB" id="A0A0N4Z0Y6"/>
<dbReference type="GO" id="GO:0005615">
    <property type="term" value="C:extracellular space"/>
    <property type="evidence" value="ECO:0007669"/>
    <property type="project" value="TreeGrafter"/>
</dbReference>
<dbReference type="Proteomes" id="UP000038045">
    <property type="component" value="Unplaced"/>
</dbReference>
<dbReference type="PANTHER" id="PTHR10974">
    <property type="entry name" value="FI08016P-RELATED"/>
    <property type="match status" value="1"/>
</dbReference>
<dbReference type="Pfam" id="PF02995">
    <property type="entry name" value="DUF229"/>
    <property type="match status" value="1"/>
</dbReference>
<evidence type="ECO:0000313" key="1">
    <source>
        <dbReference type="Proteomes" id="UP000038045"/>
    </source>
</evidence>
<accession>A0A0N4Z0Y6</accession>
<dbReference type="WBParaSite" id="PTRK_0000036500.1">
    <property type="protein sequence ID" value="PTRK_0000036500.1"/>
    <property type="gene ID" value="PTRK_0000036500"/>
</dbReference>
<protein>
    <submittedName>
        <fullName evidence="2">Sulfatase domain-containing protein</fullName>
    </submittedName>
</protein>
<reference evidence="2" key="1">
    <citation type="submission" date="2017-02" db="UniProtKB">
        <authorList>
            <consortium name="WormBaseParasite"/>
        </authorList>
    </citation>
    <scope>IDENTIFICATION</scope>
</reference>
<dbReference type="InterPro" id="IPR017850">
    <property type="entry name" value="Alkaline_phosphatase_core_sf"/>
</dbReference>
<dbReference type="PANTHER" id="PTHR10974:SF35">
    <property type="entry name" value="SULFATASE DOMAIN-CONTAINING PROTEIN"/>
    <property type="match status" value="1"/>
</dbReference>
<sequence length="591" mass="69802">MYISSMSDNLNVLKKFEKYLNGTSIVNSSCNFDVQNPFDKSILEYIKMEDPIDCGEEKFDKIISIEGNQVKIIPSKLEDHLCYGRNFEFKSGGKDDDNKYHEWISFDNNGFYNMTTDFANILCYKKSLFNIKIKVYEKTISTILPQNILEYEKEEEDDVSVIMIGIDSMSRSNFIRSLPKTYKFLQNNDFIDFKRHVKVADNTYGNWIAILTGLRASWSKDMPMEITDEWNIWFDDIPVIWKNFTSKGYVTFFAEDRSDIATFNFKGKLNGFKKQPTTHYFRNYWIDVERSILYKQSKFGCYGGTSNTETQLDYLTDFLDKYQNIKKFAWWWSTEMSHDNLNTISSMDTIYHNFLVNNYKKMKDSIVIFFSDHGNRYDNIRETNVGRFETRLPFLNIHLPKKLKELYPFLIKIMIENSNKMTTQYDLHETLKSILKKEWKKDFTKRRGYSLFHKHPHQRECITSGIPENYCPCNKEVDISLKESHEAATFLVDYLNIKLTNFNNFVKSNIKYKCKLFEIDKILYSSLTIPSDVITKDVHLGRHIISNHLSIVYRLMIRMKAPSRALIEALVEQNLSTGKFIVKEEIERNNK</sequence>
<dbReference type="InterPro" id="IPR004245">
    <property type="entry name" value="DUF229"/>
</dbReference>
<name>A0A0N4Z0Y6_PARTI</name>
<dbReference type="FunFam" id="3.40.720.10:FF:000017">
    <property type="entry name" value="Predicted protein"/>
    <property type="match status" value="1"/>
</dbReference>
<dbReference type="Gene3D" id="3.40.720.10">
    <property type="entry name" value="Alkaline Phosphatase, subunit A"/>
    <property type="match status" value="1"/>
</dbReference>
<keyword evidence="1" id="KW-1185">Reference proteome</keyword>
<proteinExistence type="predicted"/>